<dbReference type="SUPFAM" id="SSF52980">
    <property type="entry name" value="Restriction endonuclease-like"/>
    <property type="match status" value="1"/>
</dbReference>
<evidence type="ECO:0000313" key="2">
    <source>
        <dbReference type="EMBL" id="MCN9241275.1"/>
    </source>
</evidence>
<accession>A0ABT0ZCE8</accession>
<protein>
    <submittedName>
        <fullName evidence="2">Uma2 family endonuclease</fullName>
    </submittedName>
</protein>
<organism evidence="2 3">
    <name type="scientific">Streptomyces macrolidinus</name>
    <dbReference type="NCBI Taxonomy" id="2952607"/>
    <lineage>
        <taxon>Bacteria</taxon>
        <taxon>Bacillati</taxon>
        <taxon>Actinomycetota</taxon>
        <taxon>Actinomycetes</taxon>
        <taxon>Kitasatosporales</taxon>
        <taxon>Streptomycetaceae</taxon>
        <taxon>Streptomyces</taxon>
    </lineage>
</organism>
<evidence type="ECO:0000259" key="1">
    <source>
        <dbReference type="Pfam" id="PF05685"/>
    </source>
</evidence>
<sequence length="191" mass="21338">MTVSGIDRLHAQLSRLEDMFPGYVTEIVEGSIVLNPVRPFHGKTIQQVWTLLGEQLPAEWAMVSDVAFPFDDANEFCPDLAVIPAEAEAENRSAYPCDLIEFVAEVVSPESVRRDYEVKPRWYASRGIANYLIFDPLQGHAVTMWNPGPEGYRGRDTIPYGPDLIIDSPLGKLTLTTARLPVDPKARPRPC</sequence>
<dbReference type="PANTHER" id="PTHR35400:SF3">
    <property type="entry name" value="SLL1072 PROTEIN"/>
    <property type="match status" value="1"/>
</dbReference>
<dbReference type="InterPro" id="IPR011335">
    <property type="entry name" value="Restrct_endonuc-II-like"/>
</dbReference>
<dbReference type="Gene3D" id="3.90.1570.10">
    <property type="entry name" value="tt1808, chain A"/>
    <property type="match status" value="1"/>
</dbReference>
<proteinExistence type="predicted"/>
<dbReference type="PANTHER" id="PTHR35400">
    <property type="entry name" value="SLR1083 PROTEIN"/>
    <property type="match status" value="1"/>
</dbReference>
<dbReference type="Proteomes" id="UP001523219">
    <property type="component" value="Unassembled WGS sequence"/>
</dbReference>
<keyword evidence="2" id="KW-0540">Nuclease</keyword>
<dbReference type="RefSeq" id="WP_252424420.1">
    <property type="nucleotide sequence ID" value="NZ_JAMWMR010000007.1"/>
</dbReference>
<dbReference type="InterPro" id="IPR008538">
    <property type="entry name" value="Uma2"/>
</dbReference>
<dbReference type="CDD" id="cd06260">
    <property type="entry name" value="DUF820-like"/>
    <property type="match status" value="1"/>
</dbReference>
<dbReference type="InterPro" id="IPR012296">
    <property type="entry name" value="Nuclease_put_TT1808"/>
</dbReference>
<reference evidence="2 3" key="1">
    <citation type="submission" date="2022-05" db="EMBL/GenBank/DDBJ databases">
        <title>Streptomyces sp. nov. RY43-2 isolated from soil of a peat swamp forest.</title>
        <authorList>
            <person name="Kanchanasin P."/>
            <person name="Tanasupawat S."/>
            <person name="Phongsopitanun W."/>
        </authorList>
    </citation>
    <scope>NUCLEOTIDE SEQUENCE [LARGE SCALE GENOMIC DNA]</scope>
    <source>
        <strain evidence="2 3">RY43-2</strain>
    </source>
</reference>
<name>A0ABT0ZCE8_9ACTN</name>
<comment type="caution">
    <text evidence="2">The sequence shown here is derived from an EMBL/GenBank/DDBJ whole genome shotgun (WGS) entry which is preliminary data.</text>
</comment>
<keyword evidence="2" id="KW-0255">Endonuclease</keyword>
<gene>
    <name evidence="2" type="ORF">NGF19_10830</name>
</gene>
<dbReference type="EMBL" id="JAMWMR010000007">
    <property type="protein sequence ID" value="MCN9241275.1"/>
    <property type="molecule type" value="Genomic_DNA"/>
</dbReference>
<dbReference type="GO" id="GO:0004519">
    <property type="term" value="F:endonuclease activity"/>
    <property type="evidence" value="ECO:0007669"/>
    <property type="project" value="UniProtKB-KW"/>
</dbReference>
<dbReference type="Pfam" id="PF05685">
    <property type="entry name" value="Uma2"/>
    <property type="match status" value="1"/>
</dbReference>
<keyword evidence="2" id="KW-0378">Hydrolase</keyword>
<keyword evidence="3" id="KW-1185">Reference proteome</keyword>
<feature type="domain" description="Putative restriction endonuclease" evidence="1">
    <location>
        <begin position="13"/>
        <end position="176"/>
    </location>
</feature>
<evidence type="ECO:0000313" key="3">
    <source>
        <dbReference type="Proteomes" id="UP001523219"/>
    </source>
</evidence>